<dbReference type="EMBL" id="CP108110">
    <property type="protein sequence ID" value="WUQ82054.1"/>
    <property type="molecule type" value="Genomic_DNA"/>
</dbReference>
<dbReference type="Gene3D" id="3.40.720.10">
    <property type="entry name" value="Alkaline Phosphatase, subunit A"/>
    <property type="match status" value="1"/>
</dbReference>
<dbReference type="Pfam" id="PF04185">
    <property type="entry name" value="Phosphoesterase"/>
    <property type="match status" value="1"/>
</dbReference>
<feature type="signal peptide" evidence="8">
    <location>
        <begin position="1"/>
        <end position="31"/>
    </location>
</feature>
<keyword evidence="4" id="KW-0964">Secreted</keyword>
<keyword evidence="4" id="KW-0134">Cell wall</keyword>
<evidence type="ECO:0000256" key="8">
    <source>
        <dbReference type="SAM" id="SignalP"/>
    </source>
</evidence>
<gene>
    <name evidence="10" type="ORF">OHA16_03110</name>
</gene>
<organism evidence="10 11">
    <name type="scientific">Kitasatospora purpeofusca</name>
    <dbReference type="NCBI Taxonomy" id="67352"/>
    <lineage>
        <taxon>Bacteria</taxon>
        <taxon>Bacillati</taxon>
        <taxon>Actinomycetota</taxon>
        <taxon>Actinomycetes</taxon>
        <taxon>Kitasatosporales</taxon>
        <taxon>Streptomycetaceae</taxon>
        <taxon>Kitasatospora</taxon>
    </lineage>
</organism>
<evidence type="ECO:0000313" key="11">
    <source>
        <dbReference type="Proteomes" id="UP001432222"/>
    </source>
</evidence>
<evidence type="ECO:0000256" key="7">
    <source>
        <dbReference type="ARBA" id="ARBA00048421"/>
    </source>
</evidence>
<dbReference type="InterPro" id="IPR017850">
    <property type="entry name" value="Alkaline_phosphatase_core_sf"/>
</dbReference>
<dbReference type="PANTHER" id="PTHR31956:SF1">
    <property type="entry name" value="NON-SPECIFIC PHOSPHOLIPASE C1"/>
    <property type="match status" value="1"/>
</dbReference>
<keyword evidence="6" id="KW-0843">Virulence</keyword>
<comment type="catalytic activity">
    <reaction evidence="7">
        <text>a 1,2-diacyl-sn-glycero-3-phosphocholine + H2O = phosphocholine + a 1,2-diacyl-sn-glycerol + H(+)</text>
        <dbReference type="Rhea" id="RHEA:10604"/>
        <dbReference type="ChEBI" id="CHEBI:15377"/>
        <dbReference type="ChEBI" id="CHEBI:15378"/>
        <dbReference type="ChEBI" id="CHEBI:17815"/>
        <dbReference type="ChEBI" id="CHEBI:57643"/>
        <dbReference type="ChEBI" id="CHEBI:295975"/>
        <dbReference type="EC" id="3.1.4.3"/>
    </reaction>
    <physiologicalReaction direction="left-to-right" evidence="7">
        <dbReference type="Rhea" id="RHEA:10605"/>
    </physiologicalReaction>
</comment>
<dbReference type="EC" id="3.1.4.3" evidence="3"/>
<comment type="subcellular location">
    <subcellularLocation>
        <location evidence="1">Secreted</location>
        <location evidence="1">Cell wall</location>
    </subcellularLocation>
</comment>
<evidence type="ECO:0000313" key="10">
    <source>
        <dbReference type="EMBL" id="WUQ82054.1"/>
    </source>
</evidence>
<dbReference type="NCBIfam" id="TIGR01409">
    <property type="entry name" value="TAT_signal_seq"/>
    <property type="match status" value="1"/>
</dbReference>
<dbReference type="InterPro" id="IPR006311">
    <property type="entry name" value="TAT_signal"/>
</dbReference>
<feature type="domain" description="Bacterial phospholipase C C-terminal" evidence="9">
    <location>
        <begin position="479"/>
        <end position="566"/>
    </location>
</feature>
<name>A0ABZ1TVB1_9ACTN</name>
<keyword evidence="5" id="KW-0378">Hydrolase</keyword>
<protein>
    <recommendedName>
        <fullName evidence="3">phospholipase C</fullName>
        <ecNumber evidence="3">3.1.4.3</ecNumber>
    </recommendedName>
</protein>
<feature type="chain" id="PRO_5047431931" description="phospholipase C" evidence="8">
    <location>
        <begin position="32"/>
        <end position="669"/>
    </location>
</feature>
<feature type="domain" description="Bacterial phospholipase C C-terminal" evidence="9">
    <location>
        <begin position="593"/>
        <end position="666"/>
    </location>
</feature>
<dbReference type="Pfam" id="PF05506">
    <property type="entry name" value="PLipase_C_C"/>
    <property type="match status" value="2"/>
</dbReference>
<dbReference type="Proteomes" id="UP001432222">
    <property type="component" value="Chromosome"/>
</dbReference>
<sequence length="669" mass="73237">MSELSRRTFVGATAAAGAAALTGLQGTPAQAAPTQPATAPDRLTGTIEDVKHVVVLMQENRSFDHYFGALNGVRGFGDKQGLQFPDGTDVFRQPDPRRSDGNAMLPYRMDTSKYNAQNAGGLPHDWATGHQAINNGAMNKWIAAKGERTMGYFTREDIPYQYALADAFTLCDAYFTSLAGPTDPNRLYLWTGTAGPGRDGTTGPWIDNTPVTDNPVADWTTYAERLQAAGVTWRVYHNPSKDDRTGDYDDNALSYFKQFHNFPKDDPRYINAMTKFDPAAFDAHCKDGTLPTVSWLVAPYLFSEHPEAGPAYGAHWVNQALQSLMSNPDVWRHTVFLVMYDENDGYFDHMVPPTPEPGTPEEFTQGRAIGLGNRVPLWVASPWSRGGWVNSQVFDHTSVLRFMEQVTGVAEPNISAWRRAVCGDLTSCFDFAAPDHSIPRLPDTNALMAKADAGTKLPGVQLPAVGAQSMPVPERGDRPHRHLPYQPWAEAEVDRLTGRVTCTMSNDGAVAFPYTVYPNIVQPFAGTPFTVAPGASATYVWEAAKTNGRYDFTVHGPDGFVRRFAGTVVRDGQGGAEQPSGQNDIAVPIVTADLSGSKRLTLQLVNDGMTDVCFTAVPNDFAGTAQTVWVRPGKQSNLVWPLDKQGRYDVVVTAATGQRFTRRYAGWVH</sequence>
<evidence type="ECO:0000256" key="2">
    <source>
        <dbReference type="ARBA" id="ARBA00009717"/>
    </source>
</evidence>
<dbReference type="RefSeq" id="WP_328953123.1">
    <property type="nucleotide sequence ID" value="NZ_CP108110.1"/>
</dbReference>
<dbReference type="NCBIfam" id="TIGR03396">
    <property type="entry name" value="PC_PLC"/>
    <property type="match status" value="1"/>
</dbReference>
<evidence type="ECO:0000256" key="3">
    <source>
        <dbReference type="ARBA" id="ARBA00012018"/>
    </source>
</evidence>
<dbReference type="PROSITE" id="PS51318">
    <property type="entry name" value="TAT"/>
    <property type="match status" value="1"/>
</dbReference>
<evidence type="ECO:0000259" key="9">
    <source>
        <dbReference type="Pfam" id="PF05506"/>
    </source>
</evidence>
<dbReference type="PANTHER" id="PTHR31956">
    <property type="entry name" value="NON-SPECIFIC PHOSPHOLIPASE C4-RELATED"/>
    <property type="match status" value="1"/>
</dbReference>
<dbReference type="CDD" id="cd16014">
    <property type="entry name" value="PLC"/>
    <property type="match status" value="1"/>
</dbReference>
<reference evidence="10" key="1">
    <citation type="submission" date="2022-10" db="EMBL/GenBank/DDBJ databases">
        <title>The complete genomes of actinobacterial strains from the NBC collection.</title>
        <authorList>
            <person name="Joergensen T.S."/>
            <person name="Alvarez Arevalo M."/>
            <person name="Sterndorff E.B."/>
            <person name="Faurdal D."/>
            <person name="Vuksanovic O."/>
            <person name="Mourched A.-S."/>
            <person name="Charusanti P."/>
            <person name="Shaw S."/>
            <person name="Blin K."/>
            <person name="Weber T."/>
        </authorList>
    </citation>
    <scope>NUCLEOTIDE SEQUENCE</scope>
    <source>
        <strain evidence="10">NBC_00222</strain>
    </source>
</reference>
<keyword evidence="11" id="KW-1185">Reference proteome</keyword>
<evidence type="ECO:0000256" key="1">
    <source>
        <dbReference type="ARBA" id="ARBA00004191"/>
    </source>
</evidence>
<accession>A0ABZ1TVB1</accession>
<evidence type="ECO:0000256" key="5">
    <source>
        <dbReference type="ARBA" id="ARBA00022801"/>
    </source>
</evidence>
<dbReference type="InterPro" id="IPR008475">
    <property type="entry name" value="PLipase_C_C"/>
</dbReference>
<proteinExistence type="inferred from homology"/>
<dbReference type="InterPro" id="IPR017767">
    <property type="entry name" value="PC-PLC"/>
</dbReference>
<comment type="similarity">
    <text evidence="2">Belongs to the bacterial phospholipase C family.</text>
</comment>
<keyword evidence="8" id="KW-0732">Signal</keyword>
<dbReference type="InterPro" id="IPR007312">
    <property type="entry name" value="Phosphoesterase"/>
</dbReference>
<dbReference type="InterPro" id="IPR019546">
    <property type="entry name" value="TAT_signal_bac_arc"/>
</dbReference>
<evidence type="ECO:0000256" key="6">
    <source>
        <dbReference type="ARBA" id="ARBA00023026"/>
    </source>
</evidence>
<evidence type="ECO:0000256" key="4">
    <source>
        <dbReference type="ARBA" id="ARBA00022512"/>
    </source>
</evidence>